<evidence type="ECO:0000256" key="1">
    <source>
        <dbReference type="SAM" id="MobiDB-lite"/>
    </source>
</evidence>
<dbReference type="Proteomes" id="UP000887565">
    <property type="component" value="Unplaced"/>
</dbReference>
<evidence type="ECO:0000313" key="3">
    <source>
        <dbReference type="WBParaSite" id="nRc.2.0.1.t19966-RA"/>
    </source>
</evidence>
<dbReference type="WBParaSite" id="nRc.2.0.1.t19966-RA">
    <property type="protein sequence ID" value="nRc.2.0.1.t19966-RA"/>
    <property type="gene ID" value="nRc.2.0.1.g19966"/>
</dbReference>
<organism evidence="2 3">
    <name type="scientific">Romanomermis culicivorax</name>
    <name type="common">Nematode worm</name>
    <dbReference type="NCBI Taxonomy" id="13658"/>
    <lineage>
        <taxon>Eukaryota</taxon>
        <taxon>Metazoa</taxon>
        <taxon>Ecdysozoa</taxon>
        <taxon>Nematoda</taxon>
        <taxon>Enoplea</taxon>
        <taxon>Dorylaimia</taxon>
        <taxon>Mermithida</taxon>
        <taxon>Mermithoidea</taxon>
        <taxon>Mermithidae</taxon>
        <taxon>Romanomermis</taxon>
    </lineage>
</organism>
<sequence length="201" mass="23112">MMQVTLTAGGTVMEKNAFLPASRARLSTAPDRPIFSLPAKSTKYNFPIFNSSSPSNIVSRTHLPFMLKEYSKNDNICVSQRHCHTLRSSNSGKRWASSGPVNRSNNSSLYSSTNDTQYGKSFENKYFTQKLCSYNPLKLLLKSGQRLHRKHPFVWMMGRKPKKKFEYQKSKKKFGASGLIYFAKIYRTSMNSNWYFSWLAD</sequence>
<protein>
    <submittedName>
        <fullName evidence="3">Uncharacterized protein</fullName>
    </submittedName>
</protein>
<reference evidence="3" key="1">
    <citation type="submission" date="2022-11" db="UniProtKB">
        <authorList>
            <consortium name="WormBaseParasite"/>
        </authorList>
    </citation>
    <scope>IDENTIFICATION</scope>
</reference>
<feature type="compositionally biased region" description="Polar residues" evidence="1">
    <location>
        <begin position="99"/>
        <end position="112"/>
    </location>
</feature>
<accession>A0A915J0H8</accession>
<evidence type="ECO:0000313" key="2">
    <source>
        <dbReference type="Proteomes" id="UP000887565"/>
    </source>
</evidence>
<name>A0A915J0H8_ROMCU</name>
<proteinExistence type="predicted"/>
<keyword evidence="2" id="KW-1185">Reference proteome</keyword>
<dbReference type="AlphaFoldDB" id="A0A915J0H8"/>
<feature type="region of interest" description="Disordered" evidence="1">
    <location>
        <begin position="89"/>
        <end position="112"/>
    </location>
</feature>